<dbReference type="EMBL" id="CP065938">
    <property type="protein sequence ID" value="UWX06259.1"/>
    <property type="molecule type" value="Genomic_DNA"/>
</dbReference>
<feature type="domain" description="Phospholipid/glycerol acyltransferase" evidence="4">
    <location>
        <begin position="83"/>
        <end position="200"/>
    </location>
</feature>
<proteinExistence type="predicted"/>
<dbReference type="Pfam" id="PF01553">
    <property type="entry name" value="Acyltransferase"/>
    <property type="match status" value="1"/>
</dbReference>
<organism evidence="5 6">
    <name type="scientific">Taurinivorans muris</name>
    <dbReference type="NCBI Taxonomy" id="2787751"/>
    <lineage>
        <taxon>Bacteria</taxon>
        <taxon>Pseudomonadati</taxon>
        <taxon>Thermodesulfobacteriota</taxon>
        <taxon>Desulfovibrionia</taxon>
        <taxon>Desulfovibrionales</taxon>
        <taxon>Desulfovibrionaceae</taxon>
        <taxon>Taurinivorans</taxon>
    </lineage>
</organism>
<dbReference type="PANTHER" id="PTHR10434">
    <property type="entry name" value="1-ACYL-SN-GLYCEROL-3-PHOSPHATE ACYLTRANSFERASE"/>
    <property type="match status" value="1"/>
</dbReference>
<dbReference type="RefSeq" id="WP_334315862.1">
    <property type="nucleotide sequence ID" value="NZ_CP065938.1"/>
</dbReference>
<dbReference type="Proteomes" id="UP001058120">
    <property type="component" value="Chromosome"/>
</dbReference>
<dbReference type="SUPFAM" id="SSF69593">
    <property type="entry name" value="Glycerol-3-phosphate (1)-acyltransferase"/>
    <property type="match status" value="1"/>
</dbReference>
<accession>A0ABY5Y239</accession>
<dbReference type="SMART" id="SM00563">
    <property type="entry name" value="PlsC"/>
    <property type="match status" value="1"/>
</dbReference>
<dbReference type="GO" id="GO:0016746">
    <property type="term" value="F:acyltransferase activity"/>
    <property type="evidence" value="ECO:0007669"/>
    <property type="project" value="UniProtKB-KW"/>
</dbReference>
<gene>
    <name evidence="5" type="ORF">JBF11_02795</name>
</gene>
<dbReference type="InterPro" id="IPR002123">
    <property type="entry name" value="Plipid/glycerol_acylTrfase"/>
</dbReference>
<evidence type="ECO:0000313" key="6">
    <source>
        <dbReference type="Proteomes" id="UP001058120"/>
    </source>
</evidence>
<dbReference type="CDD" id="cd07989">
    <property type="entry name" value="LPLAT_AGPAT-like"/>
    <property type="match status" value="1"/>
</dbReference>
<comment type="pathway">
    <text evidence="1">Lipid metabolism.</text>
</comment>
<evidence type="ECO:0000256" key="1">
    <source>
        <dbReference type="ARBA" id="ARBA00005189"/>
    </source>
</evidence>
<evidence type="ECO:0000313" key="5">
    <source>
        <dbReference type="EMBL" id="UWX06259.1"/>
    </source>
</evidence>
<keyword evidence="2" id="KW-0808">Transferase</keyword>
<name>A0ABY5Y239_9BACT</name>
<sequence length="253" mass="28483">MEMIYHYAQNYRSENKKRPFATPIFYAKLFKIVYDASRVALKGEYSDERWVYDSFLVGQAMESVGADIVIEGHENIKKLDRPCVFVANHMSTLETFFLPSIIQPVCNHTFVVKESLLNYPLLGPVLSAEKPITVTRTNARQDLMTVLEKGQEKLANGESIIIFAQGTRKPDVKAEDFSSLGVKLAKKANAPVIPIALKTNAWGTSPVTKDFGTINPDIPIRISFGEPFEIISNNGKEEHQKCLDFIINTYNSF</sequence>
<evidence type="ECO:0000256" key="2">
    <source>
        <dbReference type="ARBA" id="ARBA00022679"/>
    </source>
</evidence>
<evidence type="ECO:0000256" key="3">
    <source>
        <dbReference type="ARBA" id="ARBA00023315"/>
    </source>
</evidence>
<keyword evidence="3 5" id="KW-0012">Acyltransferase</keyword>
<evidence type="ECO:0000259" key="4">
    <source>
        <dbReference type="SMART" id="SM00563"/>
    </source>
</evidence>
<dbReference type="PANTHER" id="PTHR10434:SF40">
    <property type="entry name" value="1-ACYL-SN-GLYCEROL-3-PHOSPHATE ACYLTRANSFERASE"/>
    <property type="match status" value="1"/>
</dbReference>
<reference evidence="5" key="1">
    <citation type="submission" date="2020-12" db="EMBL/GenBank/DDBJ databases">
        <title>Taurinivorans muris gen. nov., sp. nov., fundamental and realized metabolic niche of a ubiquitous sulfidogenic bacterium in the murine intestine.</title>
        <authorList>
            <person name="Ye H."/>
            <person name="Hanson B.T."/>
            <person name="Loy A."/>
        </authorList>
    </citation>
    <scope>NUCLEOTIDE SEQUENCE</scope>
    <source>
        <strain evidence="5">LT0009</strain>
    </source>
</reference>
<protein>
    <submittedName>
        <fullName evidence="5">1-acyl-sn-glycerol-3-phosphate acyltransferase</fullName>
    </submittedName>
</protein>
<keyword evidence="6" id="KW-1185">Reference proteome</keyword>